<evidence type="ECO:0000313" key="1">
    <source>
        <dbReference type="EMBL" id="KAJ6986561.1"/>
    </source>
</evidence>
<evidence type="ECO:0000313" key="2">
    <source>
        <dbReference type="Proteomes" id="UP001164929"/>
    </source>
</evidence>
<reference evidence="1" key="1">
    <citation type="journal article" date="2023" name="Mol. Ecol. Resour.">
        <title>Chromosome-level genome assembly of a triploid poplar Populus alba 'Berolinensis'.</title>
        <authorList>
            <person name="Chen S."/>
            <person name="Yu Y."/>
            <person name="Wang X."/>
            <person name="Wang S."/>
            <person name="Zhang T."/>
            <person name="Zhou Y."/>
            <person name="He R."/>
            <person name="Meng N."/>
            <person name="Wang Y."/>
            <person name="Liu W."/>
            <person name="Liu Z."/>
            <person name="Liu J."/>
            <person name="Guo Q."/>
            <person name="Huang H."/>
            <person name="Sederoff R.R."/>
            <person name="Wang G."/>
            <person name="Qu G."/>
            <person name="Chen S."/>
        </authorList>
    </citation>
    <scope>NUCLEOTIDE SEQUENCE</scope>
    <source>
        <strain evidence="1">SC-2020</strain>
    </source>
</reference>
<comment type="caution">
    <text evidence="1">The sequence shown here is derived from an EMBL/GenBank/DDBJ whole genome shotgun (WGS) entry which is preliminary data.</text>
</comment>
<organism evidence="1 2">
    <name type="scientific">Populus alba x Populus x berolinensis</name>
    <dbReference type="NCBI Taxonomy" id="444605"/>
    <lineage>
        <taxon>Eukaryota</taxon>
        <taxon>Viridiplantae</taxon>
        <taxon>Streptophyta</taxon>
        <taxon>Embryophyta</taxon>
        <taxon>Tracheophyta</taxon>
        <taxon>Spermatophyta</taxon>
        <taxon>Magnoliopsida</taxon>
        <taxon>eudicotyledons</taxon>
        <taxon>Gunneridae</taxon>
        <taxon>Pentapetalae</taxon>
        <taxon>rosids</taxon>
        <taxon>fabids</taxon>
        <taxon>Malpighiales</taxon>
        <taxon>Salicaceae</taxon>
        <taxon>Saliceae</taxon>
        <taxon>Populus</taxon>
    </lineage>
</organism>
<dbReference type="Proteomes" id="UP001164929">
    <property type="component" value="Chromosome 8"/>
</dbReference>
<name>A0AAD6MJ49_9ROSI</name>
<gene>
    <name evidence="1" type="ORF">NC653_019930</name>
</gene>
<protein>
    <submittedName>
        <fullName evidence="1">Uncharacterized protein</fullName>
    </submittedName>
</protein>
<dbReference type="AlphaFoldDB" id="A0AAD6MJ49"/>
<accession>A0AAD6MJ49</accession>
<proteinExistence type="predicted"/>
<dbReference type="EMBL" id="JAQIZT010000008">
    <property type="protein sequence ID" value="KAJ6986561.1"/>
    <property type="molecule type" value="Genomic_DNA"/>
</dbReference>
<sequence>MLRLSPFQPHLHDILALLSNKSKKGKILNKYTKCWRTCV</sequence>
<keyword evidence="2" id="KW-1185">Reference proteome</keyword>